<name>F5XP03_MICPN</name>
<dbReference type="EMBL" id="AP012204">
    <property type="protein sequence ID" value="BAK36643.1"/>
    <property type="molecule type" value="Genomic_DNA"/>
</dbReference>
<evidence type="ECO:0000259" key="1">
    <source>
        <dbReference type="Pfam" id="PF06722"/>
    </source>
</evidence>
<dbReference type="OrthoDB" id="6620093at2"/>
<dbReference type="Proteomes" id="UP000007947">
    <property type="component" value="Chromosome"/>
</dbReference>
<dbReference type="EC" id="2.4.-.-" evidence="2"/>
<reference evidence="2 3" key="1">
    <citation type="submission" date="2011-05" db="EMBL/GenBank/DDBJ databases">
        <title>Whole genome sequence of Microlunatus phosphovorus NM-1.</title>
        <authorList>
            <person name="Hosoyama A."/>
            <person name="Sasaki K."/>
            <person name="Harada T."/>
            <person name="Igarashi R."/>
            <person name="Kawakoshi A."/>
            <person name="Sasagawa M."/>
            <person name="Fukada J."/>
            <person name="Nakamura S."/>
            <person name="Katano Y."/>
            <person name="Hanada S."/>
            <person name="Kamagata Y."/>
            <person name="Nakamura N."/>
            <person name="Yamazaki S."/>
            <person name="Fujita N."/>
        </authorList>
    </citation>
    <scope>NUCLEOTIDE SEQUENCE [LARGE SCALE GENOMIC DNA]</scope>
    <source>
        <strain evidence="3">ATCC 700054 / DSM 10555 / JCM 9379 / NBRC 101784 / NCIMB 13414 / VKM Ac-1990 / NM-1</strain>
    </source>
</reference>
<dbReference type="GO" id="GO:0016758">
    <property type="term" value="F:hexosyltransferase activity"/>
    <property type="evidence" value="ECO:0007669"/>
    <property type="project" value="UniProtKB-ARBA"/>
</dbReference>
<dbReference type="InterPro" id="IPR050426">
    <property type="entry name" value="Glycosyltransferase_28"/>
</dbReference>
<dbReference type="HOGENOM" id="CLU_000537_7_0_11"/>
<dbReference type="Gene3D" id="3.40.50.2000">
    <property type="entry name" value="Glycogen Phosphorylase B"/>
    <property type="match status" value="2"/>
</dbReference>
<gene>
    <name evidence="2" type="ordered locus">MLP_36290</name>
</gene>
<evidence type="ECO:0000313" key="3">
    <source>
        <dbReference type="Proteomes" id="UP000007947"/>
    </source>
</evidence>
<keyword evidence="2" id="KW-0808">Transferase</keyword>
<dbReference type="CDD" id="cd03784">
    <property type="entry name" value="GT1_Gtf-like"/>
    <property type="match status" value="1"/>
</dbReference>
<dbReference type="GO" id="GO:0017000">
    <property type="term" value="P:antibiotic biosynthetic process"/>
    <property type="evidence" value="ECO:0007669"/>
    <property type="project" value="UniProtKB-ARBA"/>
</dbReference>
<dbReference type="RefSeq" id="WP_013864492.1">
    <property type="nucleotide sequence ID" value="NC_015635.1"/>
</dbReference>
<accession>F5XP03</accession>
<dbReference type="eggNOG" id="COG1819">
    <property type="taxonomic scope" value="Bacteria"/>
</dbReference>
<protein>
    <submittedName>
        <fullName evidence="2">Putative glycosyltransferase</fullName>
        <ecNumber evidence="2">2.4.-.-</ecNumber>
    </submittedName>
</protein>
<dbReference type="PANTHER" id="PTHR48050:SF13">
    <property type="entry name" value="STEROL 3-BETA-GLUCOSYLTRANSFERASE UGT80A2"/>
    <property type="match status" value="1"/>
</dbReference>
<proteinExistence type="predicted"/>
<feature type="domain" description="Erythromycin biosynthesis protein CIII-like C-terminal" evidence="1">
    <location>
        <begin position="222"/>
        <end position="363"/>
    </location>
</feature>
<evidence type="ECO:0000313" key="2">
    <source>
        <dbReference type="EMBL" id="BAK36643.1"/>
    </source>
</evidence>
<sequence length="367" mass="38276">MRVVCSFVGGAGHLHPQIPLHRALAAAGHELTLRGSASATQTAPREIYRTIAGRPDQRSQLADEIAPLAPVDIEHELAVIARHFAGDAARTSAAAISADLASTDLVVCDEVDFGAIGAAQQAGIPVAVVAVAVSGAIVRPRLLHDALTALGHDLGMSGPVRPYGDAFVVPFDPSMRDPAHPAPSNALWMRPDSGAAPQPDGSIVATLGTEFNTESGDLFDRILSALALLDAPATLAVGRDLDPSRFGDQPAHIKIRQYVDLAALVPRASVVLHHGGSGLFLQSVLGGAPQVVFPMGADQPFTADRVHDLGLGRVLDPMTATPDEIARVISAVRADGNMRSRVLALRSSTLALPEPAAVVEHLSRIAR</sequence>
<dbReference type="AlphaFoldDB" id="F5XP03"/>
<dbReference type="SUPFAM" id="SSF53756">
    <property type="entry name" value="UDP-Glycosyltransferase/glycogen phosphorylase"/>
    <property type="match status" value="1"/>
</dbReference>
<dbReference type="KEGG" id="mph:MLP_36290"/>
<dbReference type="Pfam" id="PF06722">
    <property type="entry name" value="EryCIII-like_C"/>
    <property type="match status" value="1"/>
</dbReference>
<dbReference type="InterPro" id="IPR010610">
    <property type="entry name" value="EryCIII-like_C"/>
</dbReference>
<keyword evidence="2" id="KW-0328">Glycosyltransferase</keyword>
<dbReference type="GO" id="GO:0008194">
    <property type="term" value="F:UDP-glycosyltransferase activity"/>
    <property type="evidence" value="ECO:0007669"/>
    <property type="project" value="InterPro"/>
</dbReference>
<organism evidence="2 3">
    <name type="scientific">Microlunatus phosphovorus (strain ATCC 700054 / DSM 10555 / JCM 9379 / NBRC 101784 / NCIMB 13414 / VKM Ac-1990 / NM-1)</name>
    <dbReference type="NCBI Taxonomy" id="1032480"/>
    <lineage>
        <taxon>Bacteria</taxon>
        <taxon>Bacillati</taxon>
        <taxon>Actinomycetota</taxon>
        <taxon>Actinomycetes</taxon>
        <taxon>Propionibacteriales</taxon>
        <taxon>Propionibacteriaceae</taxon>
        <taxon>Microlunatus</taxon>
    </lineage>
</organism>
<dbReference type="InterPro" id="IPR002213">
    <property type="entry name" value="UDP_glucos_trans"/>
</dbReference>
<dbReference type="STRING" id="1032480.MLP_36290"/>
<dbReference type="PANTHER" id="PTHR48050">
    <property type="entry name" value="STEROL 3-BETA-GLUCOSYLTRANSFERASE"/>
    <property type="match status" value="1"/>
</dbReference>
<keyword evidence="3" id="KW-1185">Reference proteome</keyword>